<dbReference type="InterPro" id="IPR047142">
    <property type="entry name" value="OryJ/VirC-like"/>
</dbReference>
<evidence type="ECO:0000259" key="1">
    <source>
        <dbReference type="Pfam" id="PF07883"/>
    </source>
</evidence>
<dbReference type="InterPro" id="IPR014710">
    <property type="entry name" value="RmlC-like_jellyroll"/>
</dbReference>
<dbReference type="CDD" id="cd02236">
    <property type="entry name" value="cupin_CV2614-like"/>
    <property type="match status" value="1"/>
</dbReference>
<gene>
    <name evidence="2" type="ORF">VB739_12995</name>
</gene>
<dbReference type="Gene3D" id="2.60.120.10">
    <property type="entry name" value="Jelly Rolls"/>
    <property type="match status" value="1"/>
</dbReference>
<name>A0ABU5SYB3_9CYAN</name>
<keyword evidence="3" id="KW-1185">Reference proteome</keyword>
<dbReference type="PANTHER" id="PTHR36156">
    <property type="entry name" value="SLR2101 PROTEIN"/>
    <property type="match status" value="1"/>
</dbReference>
<dbReference type="Pfam" id="PF07883">
    <property type="entry name" value="Cupin_2"/>
    <property type="match status" value="1"/>
</dbReference>
<protein>
    <submittedName>
        <fullName evidence="2">Cupin domain-containing protein</fullName>
    </submittedName>
</protein>
<dbReference type="InterPro" id="IPR013096">
    <property type="entry name" value="Cupin_2"/>
</dbReference>
<evidence type="ECO:0000313" key="2">
    <source>
        <dbReference type="EMBL" id="MEA5443476.1"/>
    </source>
</evidence>
<feature type="domain" description="Cupin type-2" evidence="1">
    <location>
        <begin position="91"/>
        <end position="160"/>
    </location>
</feature>
<sequence length="179" mass="18829">MAGLQPHRTSSMPVCCPTRPQVKIPAKRQARQRWLAPLLLGGSLLLAGPRALADGEPASVRVQTLVKSTEAWNGMPLPAYPSGEPEVTVLHITIPPGEKLPMHIHPVINAGMLIRGQLLVISAAGPSKQLKAGDGLIEMVNQPHYGTNNGSEPAEIVVVYAGVKGKPVTVLEPAAGASR</sequence>
<reference evidence="2 3" key="1">
    <citation type="submission" date="2023-12" db="EMBL/GenBank/DDBJ databases">
        <title>Baltic Sea Cyanobacteria.</title>
        <authorList>
            <person name="Delbaje E."/>
            <person name="Fewer D.P."/>
            <person name="Shishido T.K."/>
        </authorList>
    </citation>
    <scope>NUCLEOTIDE SEQUENCE [LARGE SCALE GENOMIC DNA]</scope>
    <source>
        <strain evidence="2 3">UHCC 0281</strain>
    </source>
</reference>
<proteinExistence type="predicted"/>
<dbReference type="SUPFAM" id="SSF51182">
    <property type="entry name" value="RmlC-like cupins"/>
    <property type="match status" value="1"/>
</dbReference>
<comment type="caution">
    <text evidence="2">The sequence shown here is derived from an EMBL/GenBank/DDBJ whole genome shotgun (WGS) entry which is preliminary data.</text>
</comment>
<dbReference type="EMBL" id="JAYGHY010000051">
    <property type="protein sequence ID" value="MEA5443476.1"/>
    <property type="molecule type" value="Genomic_DNA"/>
</dbReference>
<dbReference type="Proteomes" id="UP001302329">
    <property type="component" value="Unassembled WGS sequence"/>
</dbReference>
<dbReference type="InterPro" id="IPR011051">
    <property type="entry name" value="RmlC_Cupin_sf"/>
</dbReference>
<organism evidence="2 3">
    <name type="scientific">Cyanobium gracile UHCC 0281</name>
    <dbReference type="NCBI Taxonomy" id="3110309"/>
    <lineage>
        <taxon>Bacteria</taxon>
        <taxon>Bacillati</taxon>
        <taxon>Cyanobacteriota</taxon>
        <taxon>Cyanophyceae</taxon>
        <taxon>Synechococcales</taxon>
        <taxon>Prochlorococcaceae</taxon>
        <taxon>Cyanobium</taxon>
    </lineage>
</organism>
<dbReference type="PANTHER" id="PTHR36156:SF2">
    <property type="entry name" value="CUPIN TYPE-2 DOMAIN-CONTAINING PROTEIN"/>
    <property type="match status" value="1"/>
</dbReference>
<evidence type="ECO:0000313" key="3">
    <source>
        <dbReference type="Proteomes" id="UP001302329"/>
    </source>
</evidence>
<accession>A0ABU5SYB3</accession>